<dbReference type="Proteomes" id="UP001187471">
    <property type="component" value="Unassembled WGS sequence"/>
</dbReference>
<dbReference type="InterPro" id="IPR046350">
    <property type="entry name" value="Cystatin_sf"/>
</dbReference>
<evidence type="ECO:0000313" key="5">
    <source>
        <dbReference type="Proteomes" id="UP001187471"/>
    </source>
</evidence>
<accession>A0AA88U0I4</accession>
<dbReference type="CDD" id="cd00042">
    <property type="entry name" value="CY"/>
    <property type="match status" value="1"/>
</dbReference>
<keyword evidence="1" id="KW-0646">Protease inhibitor</keyword>
<dbReference type="PANTHER" id="PTHR47364">
    <property type="entry name" value="CYSTEINE PROTEINASE INHIBITOR 5"/>
    <property type="match status" value="1"/>
</dbReference>
<name>A0AA88U0I4_9ASTE</name>
<organism evidence="4 5">
    <name type="scientific">Escallonia rubra</name>
    <dbReference type="NCBI Taxonomy" id="112253"/>
    <lineage>
        <taxon>Eukaryota</taxon>
        <taxon>Viridiplantae</taxon>
        <taxon>Streptophyta</taxon>
        <taxon>Embryophyta</taxon>
        <taxon>Tracheophyta</taxon>
        <taxon>Spermatophyta</taxon>
        <taxon>Magnoliopsida</taxon>
        <taxon>eudicotyledons</taxon>
        <taxon>Gunneridae</taxon>
        <taxon>Pentapetalae</taxon>
        <taxon>asterids</taxon>
        <taxon>campanulids</taxon>
        <taxon>Escalloniales</taxon>
        <taxon>Escalloniaceae</taxon>
        <taxon>Escallonia</taxon>
    </lineage>
</organism>
<comment type="caution">
    <text evidence="4">The sequence shown here is derived from an EMBL/GenBank/DDBJ whole genome shotgun (WGS) entry which is preliminary data.</text>
</comment>
<feature type="domain" description="Cystatin" evidence="3">
    <location>
        <begin position="7"/>
        <end position="93"/>
    </location>
</feature>
<evidence type="ECO:0000313" key="4">
    <source>
        <dbReference type="EMBL" id="KAK2967498.1"/>
    </source>
</evidence>
<gene>
    <name evidence="4" type="ORF">RJ640_010139</name>
</gene>
<dbReference type="GO" id="GO:0004869">
    <property type="term" value="F:cysteine-type endopeptidase inhibitor activity"/>
    <property type="evidence" value="ECO:0007669"/>
    <property type="project" value="UniProtKB-KW"/>
</dbReference>
<dbReference type="InterPro" id="IPR000010">
    <property type="entry name" value="Cystatin_dom"/>
</dbReference>
<dbReference type="AlphaFoldDB" id="A0AA88U0I4"/>
<dbReference type="Pfam" id="PF16845">
    <property type="entry name" value="SQAPI"/>
    <property type="match status" value="1"/>
</dbReference>
<keyword evidence="5" id="KW-1185">Reference proteome</keyword>
<evidence type="ECO:0000259" key="3">
    <source>
        <dbReference type="SMART" id="SM00043"/>
    </source>
</evidence>
<protein>
    <recommendedName>
        <fullName evidence="3">Cystatin domain-containing protein</fullName>
    </recommendedName>
</protein>
<evidence type="ECO:0000256" key="2">
    <source>
        <dbReference type="ARBA" id="ARBA00022704"/>
    </source>
</evidence>
<evidence type="ECO:0000256" key="1">
    <source>
        <dbReference type="ARBA" id="ARBA00022690"/>
    </source>
</evidence>
<dbReference type="PANTHER" id="PTHR47364:SF2">
    <property type="entry name" value="CYSTEINE PROTEINASE INHIBITOR 5"/>
    <property type="match status" value="1"/>
</dbReference>
<dbReference type="SUPFAM" id="SSF54403">
    <property type="entry name" value="Cystatin/monellin"/>
    <property type="match status" value="1"/>
</dbReference>
<dbReference type="SMART" id="SM00043">
    <property type="entry name" value="CY"/>
    <property type="match status" value="1"/>
</dbReference>
<reference evidence="4" key="1">
    <citation type="submission" date="2022-12" db="EMBL/GenBank/DDBJ databases">
        <title>Draft genome assemblies for two species of Escallonia (Escalloniales).</title>
        <authorList>
            <person name="Chanderbali A."/>
            <person name="Dervinis C."/>
            <person name="Anghel I."/>
            <person name="Soltis D."/>
            <person name="Soltis P."/>
            <person name="Zapata F."/>
        </authorList>
    </citation>
    <scope>NUCLEOTIDE SEQUENCE</scope>
    <source>
        <strain evidence="4">UCBG92.1500</strain>
        <tissue evidence="4">Leaf</tissue>
    </source>
</reference>
<sequence>MGGRKEARVDGRELIKDLKVQEISQFAVSEHNKEPKASLKYESLVKGKTQVVSGTNYQLRIAAEDSGVSGNYEAIVWYKPWKKFRQLTSFKRA</sequence>
<proteinExistence type="predicted"/>
<keyword evidence="2" id="KW-0789">Thiol protease inhibitor</keyword>
<dbReference type="EMBL" id="JAVXUO010003006">
    <property type="protein sequence ID" value="KAK2967498.1"/>
    <property type="molecule type" value="Genomic_DNA"/>
</dbReference>
<dbReference type="Gene3D" id="3.10.450.10">
    <property type="match status" value="1"/>
</dbReference>